<proteinExistence type="predicted"/>
<evidence type="ECO:0000313" key="2">
    <source>
        <dbReference type="EMBL" id="MFE8701552.1"/>
    </source>
</evidence>
<evidence type="ECO:0000313" key="3">
    <source>
        <dbReference type="Proteomes" id="UP001601059"/>
    </source>
</evidence>
<dbReference type="EMBL" id="JBIACK010000005">
    <property type="protein sequence ID" value="MFE8701552.1"/>
    <property type="molecule type" value="Genomic_DNA"/>
</dbReference>
<evidence type="ECO:0008006" key="4">
    <source>
        <dbReference type="Google" id="ProtNLM"/>
    </source>
</evidence>
<keyword evidence="1" id="KW-1133">Transmembrane helix</keyword>
<keyword evidence="1" id="KW-0812">Transmembrane</keyword>
<keyword evidence="1" id="KW-0472">Membrane</keyword>
<name>A0ABW6KFS4_9BACI</name>
<accession>A0ABW6KFS4</accession>
<evidence type="ECO:0000256" key="1">
    <source>
        <dbReference type="SAM" id="Phobius"/>
    </source>
</evidence>
<organism evidence="2 3">
    <name type="scientific">Cytobacillus spartinae</name>
    <dbReference type="NCBI Taxonomy" id="3299023"/>
    <lineage>
        <taxon>Bacteria</taxon>
        <taxon>Bacillati</taxon>
        <taxon>Bacillota</taxon>
        <taxon>Bacilli</taxon>
        <taxon>Bacillales</taxon>
        <taxon>Bacillaceae</taxon>
        <taxon>Cytobacillus</taxon>
    </lineage>
</organism>
<sequence length="252" mass="29872">MKKFAIFLCLLLPPLIMSLLIKLHLFSYALGKVDSWIGFWGSYLGALIGAGTVYVVTSKQIKEQRKIQLESIREEHDNALRREMKQYHFRNQIDKIEEFYEIIEEFLDTLTKCSNDFTKYVTYTHVLYGGQDTYTNEEEAKFKAEIKEIKAEYYNWIHLLNRLNFKISRLSLYIEDTSYYAKCISIQLDEFINELKAGYKDKYSFNKFLVNANQSSLNHHLKEFLKLTSQLLINVLEPKLEQKIKEMRIDKV</sequence>
<protein>
    <recommendedName>
        <fullName evidence="4">Phage abortive infection protein</fullName>
    </recommendedName>
</protein>
<dbReference type="Proteomes" id="UP001601059">
    <property type="component" value="Unassembled WGS sequence"/>
</dbReference>
<keyword evidence="3" id="KW-1185">Reference proteome</keyword>
<feature type="transmembrane region" description="Helical" evidence="1">
    <location>
        <begin position="37"/>
        <end position="56"/>
    </location>
</feature>
<dbReference type="RefSeq" id="WP_389361506.1">
    <property type="nucleotide sequence ID" value="NZ_JBIACK010000005.1"/>
</dbReference>
<comment type="caution">
    <text evidence="2">The sequence shown here is derived from an EMBL/GenBank/DDBJ whole genome shotgun (WGS) entry which is preliminary data.</text>
</comment>
<gene>
    <name evidence="2" type="ORF">ACFYKX_13185</name>
</gene>
<reference evidence="2 3" key="1">
    <citation type="submission" date="2024-08" db="EMBL/GenBank/DDBJ databases">
        <title>Two novel Cytobacillus novel species.</title>
        <authorList>
            <person name="Liu G."/>
        </authorList>
    </citation>
    <scope>NUCLEOTIDE SEQUENCE [LARGE SCALE GENOMIC DNA]</scope>
    <source>
        <strain evidence="2 3">FJAT-54145</strain>
    </source>
</reference>